<dbReference type="Gene3D" id="3.40.50.150">
    <property type="entry name" value="Vaccinia Virus protein VP39"/>
    <property type="match status" value="1"/>
</dbReference>
<keyword evidence="2" id="KW-0489">Methyltransferase</keyword>
<dbReference type="EMBL" id="QZJZ01000005">
    <property type="protein sequence ID" value="RJP62054.1"/>
    <property type="molecule type" value="Genomic_DNA"/>
</dbReference>
<comment type="caution">
    <text evidence="2">The sequence shown here is derived from an EMBL/GenBank/DDBJ whole genome shotgun (WGS) entry which is preliminary data.</text>
</comment>
<evidence type="ECO:0000313" key="2">
    <source>
        <dbReference type="EMBL" id="RJP62054.1"/>
    </source>
</evidence>
<name>A0A3A4R9U7_9BACT</name>
<gene>
    <name evidence="2" type="ORF">C4541_00530</name>
</gene>
<dbReference type="InterPro" id="IPR013216">
    <property type="entry name" value="Methyltransf_11"/>
</dbReference>
<protein>
    <submittedName>
        <fullName evidence="2">Class I SAM-dependent methyltransferase</fullName>
    </submittedName>
</protein>
<keyword evidence="2" id="KW-0808">Transferase</keyword>
<dbReference type="Proteomes" id="UP000266426">
    <property type="component" value="Unassembled WGS sequence"/>
</dbReference>
<accession>A0A3A4R9U7</accession>
<feature type="domain" description="Methyltransferase type 11" evidence="1">
    <location>
        <begin position="61"/>
        <end position="126"/>
    </location>
</feature>
<dbReference type="GO" id="GO:0032259">
    <property type="term" value="P:methylation"/>
    <property type="evidence" value="ECO:0007669"/>
    <property type="project" value="UniProtKB-KW"/>
</dbReference>
<evidence type="ECO:0000313" key="3">
    <source>
        <dbReference type="Proteomes" id="UP000266426"/>
    </source>
</evidence>
<sequence length="210" mass="24338">MTTFAYKISGMNRKRKFDEFLSICAPAASTTILDVGFSDEEYSATDNYLEKNYAHPENITALGINKPVKFPQRYPMVKVVQYDGKTFPFKDNAFDIVWSNAVIEHVGPEPRQVQFLKEINRVAKQKVFITTPNKLFPVEVHTRTPFLHWLPKKAFDRYLHLIGKQWAAGDYMYLITISRMKRMLAEAGITDYTIIKNRLCGLVLDYVVTW</sequence>
<dbReference type="SUPFAM" id="SSF53335">
    <property type="entry name" value="S-adenosyl-L-methionine-dependent methyltransferases"/>
    <property type="match status" value="1"/>
</dbReference>
<proteinExistence type="predicted"/>
<dbReference type="GO" id="GO:0008757">
    <property type="term" value="F:S-adenosylmethionine-dependent methyltransferase activity"/>
    <property type="evidence" value="ECO:0007669"/>
    <property type="project" value="InterPro"/>
</dbReference>
<reference evidence="2 3" key="1">
    <citation type="journal article" date="2017" name="ISME J.">
        <title>Energy and carbon metabolisms in a deep terrestrial subsurface fluid microbial community.</title>
        <authorList>
            <person name="Momper L."/>
            <person name="Jungbluth S.P."/>
            <person name="Lee M.D."/>
            <person name="Amend J.P."/>
        </authorList>
    </citation>
    <scope>NUCLEOTIDE SEQUENCE [LARGE SCALE GENOMIC DNA]</scope>
    <source>
        <strain evidence="2">SURF_26</strain>
    </source>
</reference>
<organism evidence="2 3">
    <name type="scientific">Candidatus Auribacter fodinae</name>
    <dbReference type="NCBI Taxonomy" id="2093366"/>
    <lineage>
        <taxon>Bacteria</taxon>
        <taxon>Pseudomonadati</taxon>
        <taxon>Candidatus Auribacterota</taxon>
        <taxon>Candidatus Auribacteria</taxon>
        <taxon>Candidatus Auribacterales</taxon>
        <taxon>Candidatus Auribacteraceae</taxon>
        <taxon>Candidatus Auribacter</taxon>
    </lineage>
</organism>
<dbReference type="AlphaFoldDB" id="A0A3A4R9U7"/>
<dbReference type="InterPro" id="IPR029063">
    <property type="entry name" value="SAM-dependent_MTases_sf"/>
</dbReference>
<evidence type="ECO:0000259" key="1">
    <source>
        <dbReference type="Pfam" id="PF08241"/>
    </source>
</evidence>
<dbReference type="Pfam" id="PF08241">
    <property type="entry name" value="Methyltransf_11"/>
    <property type="match status" value="1"/>
</dbReference>